<proteinExistence type="predicted"/>
<evidence type="ECO:0000313" key="1">
    <source>
        <dbReference type="EMBL" id="CAB9525187.1"/>
    </source>
</evidence>
<sequence length="368" mass="40979">MPSMVAALAAAAASSRLSPLAAITVTDLLKENDKTLWKLKLYKDPASHFEDFDSFCRALSENTTVTSLEVTWRFLRHLTQTQRITLMEAIGGLANLEEIAIEVVGPTFVLTAALRKASKLKSLRIGKLRFLTNQDVQGLAAALLCCKNLQQLSLSSVQIMVQGNHIMDAAGIVLFQENQQEGREKIGLDPLLDAMASLPVLEHIRLQHYLSGSKIQPPTERSLRSLCHSPRRSLIFGSCGLSDEQCVTIADELKTNRASSDLSILVVTRNYKITSFGWDVFVQMLAKNETLLDFHPGEEGQRNAPSTEQKAKINYYLKLNQAGRGKLRGSMTERRKAWFDLLVQGSKLKDLDIVFFAMQVDPSLYIID</sequence>
<evidence type="ECO:0000313" key="2">
    <source>
        <dbReference type="Proteomes" id="UP001153069"/>
    </source>
</evidence>
<dbReference type="SUPFAM" id="SSF52047">
    <property type="entry name" value="RNI-like"/>
    <property type="match status" value="1"/>
</dbReference>
<dbReference type="AlphaFoldDB" id="A0A9N8ENQ0"/>
<reference evidence="1" key="1">
    <citation type="submission" date="2020-06" db="EMBL/GenBank/DDBJ databases">
        <authorList>
            <consortium name="Plant Systems Biology data submission"/>
        </authorList>
    </citation>
    <scope>NUCLEOTIDE SEQUENCE</scope>
    <source>
        <strain evidence="1">D6</strain>
    </source>
</reference>
<dbReference type="Proteomes" id="UP001153069">
    <property type="component" value="Unassembled WGS sequence"/>
</dbReference>
<name>A0A9N8ENQ0_9STRA</name>
<protein>
    <submittedName>
        <fullName evidence="1">Uncharacterized protein</fullName>
    </submittedName>
</protein>
<accession>A0A9N8ENQ0</accession>
<keyword evidence="2" id="KW-1185">Reference proteome</keyword>
<gene>
    <name evidence="1" type="ORF">SEMRO_1642_G288000.1</name>
</gene>
<dbReference type="InterPro" id="IPR032675">
    <property type="entry name" value="LRR_dom_sf"/>
</dbReference>
<comment type="caution">
    <text evidence="1">The sequence shown here is derived from an EMBL/GenBank/DDBJ whole genome shotgun (WGS) entry which is preliminary data.</text>
</comment>
<organism evidence="1 2">
    <name type="scientific">Seminavis robusta</name>
    <dbReference type="NCBI Taxonomy" id="568900"/>
    <lineage>
        <taxon>Eukaryota</taxon>
        <taxon>Sar</taxon>
        <taxon>Stramenopiles</taxon>
        <taxon>Ochrophyta</taxon>
        <taxon>Bacillariophyta</taxon>
        <taxon>Bacillariophyceae</taxon>
        <taxon>Bacillariophycidae</taxon>
        <taxon>Naviculales</taxon>
        <taxon>Naviculaceae</taxon>
        <taxon>Seminavis</taxon>
    </lineage>
</organism>
<dbReference type="EMBL" id="CAICTM010001640">
    <property type="protein sequence ID" value="CAB9525187.1"/>
    <property type="molecule type" value="Genomic_DNA"/>
</dbReference>
<dbReference type="Gene3D" id="3.80.10.10">
    <property type="entry name" value="Ribonuclease Inhibitor"/>
    <property type="match status" value="2"/>
</dbReference>